<dbReference type="Proteomes" id="UP001217089">
    <property type="component" value="Unassembled WGS sequence"/>
</dbReference>
<sequence>MNGKSSHATTDSKNKDDNGKNPDTFSVVNAKTTKITDVKHSSDSVQRSSTGATNNSNAHVSVSTENVNSFNERFSAESTGSLTVQNGQKPIVKNGHSRPNSLSYLENDHGFVTFKGFDRQSVVVNENADDNHAPNRKKNKNKFVKWILSIVDELRCINRDKGRKDDSTYFSYRRM</sequence>
<gene>
    <name evidence="2" type="ORF">KUTeg_015220</name>
</gene>
<proteinExistence type="predicted"/>
<name>A0ABQ9ET39_TEGGR</name>
<evidence type="ECO:0000313" key="3">
    <source>
        <dbReference type="Proteomes" id="UP001217089"/>
    </source>
</evidence>
<evidence type="ECO:0000313" key="2">
    <source>
        <dbReference type="EMBL" id="KAJ8307136.1"/>
    </source>
</evidence>
<accession>A0ABQ9ET39</accession>
<feature type="region of interest" description="Disordered" evidence="1">
    <location>
        <begin position="1"/>
        <end position="100"/>
    </location>
</feature>
<organism evidence="2 3">
    <name type="scientific">Tegillarca granosa</name>
    <name type="common">Malaysian cockle</name>
    <name type="synonym">Anadara granosa</name>
    <dbReference type="NCBI Taxonomy" id="220873"/>
    <lineage>
        <taxon>Eukaryota</taxon>
        <taxon>Metazoa</taxon>
        <taxon>Spiralia</taxon>
        <taxon>Lophotrochozoa</taxon>
        <taxon>Mollusca</taxon>
        <taxon>Bivalvia</taxon>
        <taxon>Autobranchia</taxon>
        <taxon>Pteriomorphia</taxon>
        <taxon>Arcoida</taxon>
        <taxon>Arcoidea</taxon>
        <taxon>Arcidae</taxon>
        <taxon>Tegillarca</taxon>
    </lineage>
</organism>
<dbReference type="EMBL" id="JARBDR010000793">
    <property type="protein sequence ID" value="KAJ8307136.1"/>
    <property type="molecule type" value="Genomic_DNA"/>
</dbReference>
<feature type="compositionally biased region" description="Polar residues" evidence="1">
    <location>
        <begin position="21"/>
        <end position="33"/>
    </location>
</feature>
<protein>
    <submittedName>
        <fullName evidence="2">Uncharacterized protein</fullName>
    </submittedName>
</protein>
<evidence type="ECO:0000256" key="1">
    <source>
        <dbReference type="SAM" id="MobiDB-lite"/>
    </source>
</evidence>
<reference evidence="2 3" key="1">
    <citation type="submission" date="2022-12" db="EMBL/GenBank/DDBJ databases">
        <title>Chromosome-level genome of Tegillarca granosa.</title>
        <authorList>
            <person name="Kim J."/>
        </authorList>
    </citation>
    <scope>NUCLEOTIDE SEQUENCE [LARGE SCALE GENOMIC DNA]</scope>
    <source>
        <strain evidence="2">Teg-2019</strain>
        <tissue evidence="2">Adductor muscle</tissue>
    </source>
</reference>
<keyword evidence="3" id="KW-1185">Reference proteome</keyword>
<comment type="caution">
    <text evidence="2">The sequence shown here is derived from an EMBL/GenBank/DDBJ whole genome shotgun (WGS) entry which is preliminary data.</text>
</comment>
<feature type="compositionally biased region" description="Basic and acidic residues" evidence="1">
    <location>
        <begin position="10"/>
        <end position="20"/>
    </location>
</feature>
<feature type="compositionally biased region" description="Polar residues" evidence="1">
    <location>
        <begin position="43"/>
        <end position="88"/>
    </location>
</feature>